<geneLocation type="plasmid" evidence="1">
    <name>unnamed1</name>
</geneLocation>
<keyword evidence="1" id="KW-0614">Plasmid</keyword>
<reference evidence="1" key="1">
    <citation type="submission" date="2016-07" db="EMBL/GenBank/DDBJ databases">
        <title>Microvirga ossetica sp. nov. a new species of rhizobia isolated from root nodules of the legume species Vicia alpestris Steven originated from North Ossetia region in the Caucasus.</title>
        <authorList>
            <person name="Safronova V.I."/>
            <person name="Kuznetsova I.G."/>
            <person name="Sazanova A.L."/>
            <person name="Belimov A."/>
            <person name="Andronov E."/>
            <person name="Osledkin Y.S."/>
            <person name="Onishchuk O.P."/>
            <person name="Kurchak O.N."/>
            <person name="Shaposhnikov A.I."/>
            <person name="Willems A."/>
            <person name="Tikhonovich I.A."/>
        </authorList>
    </citation>
    <scope>NUCLEOTIDE SEQUENCE [LARGE SCALE GENOMIC DNA]</scope>
    <source>
        <strain evidence="1">V5/3M</strain>
        <plasmid evidence="1">unnamed1</plasmid>
    </source>
</reference>
<accession>A0A1B2ES84</accession>
<evidence type="ECO:0000313" key="1">
    <source>
        <dbReference type="EMBL" id="ANY82828.1"/>
    </source>
</evidence>
<dbReference type="EMBL" id="CP016617">
    <property type="protein sequence ID" value="ANY82828.1"/>
    <property type="molecule type" value="Genomic_DNA"/>
</dbReference>
<dbReference type="AlphaFoldDB" id="A0A1B2ES84"/>
<sequence>MPPMLDFGGKVETWPLVRQPMRAARSIHGPDGVASMQHCPMPRRGVPPVLPPQVSQEGEVDPFDVERLIGWARDSSSSLAAQAQTRFSEAYALC</sequence>
<protein>
    <submittedName>
        <fullName evidence="1">Uncharacterized protein</fullName>
    </submittedName>
</protein>
<proteinExistence type="predicted"/>
<dbReference type="KEGG" id="moc:BB934_31835"/>
<gene>
    <name evidence="1" type="ORF">BB934_31835</name>
</gene>
<organism evidence="1">
    <name type="scientific">Microvirga ossetica</name>
    <dbReference type="NCBI Taxonomy" id="1882682"/>
    <lineage>
        <taxon>Bacteria</taxon>
        <taxon>Pseudomonadati</taxon>
        <taxon>Pseudomonadota</taxon>
        <taxon>Alphaproteobacteria</taxon>
        <taxon>Hyphomicrobiales</taxon>
        <taxon>Methylobacteriaceae</taxon>
        <taxon>Microvirga</taxon>
    </lineage>
</organism>
<name>A0A1B2ES84_9HYPH</name>